<feature type="transmembrane region" description="Helical" evidence="6">
    <location>
        <begin position="302"/>
        <end position="320"/>
    </location>
</feature>
<dbReference type="InterPro" id="IPR050189">
    <property type="entry name" value="MFS_Efflux_Transporters"/>
</dbReference>
<dbReference type="EMBL" id="JACHFL010000020">
    <property type="protein sequence ID" value="MBB5365633.1"/>
    <property type="molecule type" value="Genomic_DNA"/>
</dbReference>
<feature type="transmembrane region" description="Helical" evidence="6">
    <location>
        <begin position="326"/>
        <end position="348"/>
    </location>
</feature>
<dbReference type="PROSITE" id="PS50850">
    <property type="entry name" value="MFS"/>
    <property type="match status" value="1"/>
</dbReference>
<dbReference type="InterPro" id="IPR020846">
    <property type="entry name" value="MFS_dom"/>
</dbReference>
<evidence type="ECO:0000256" key="4">
    <source>
        <dbReference type="ARBA" id="ARBA00022989"/>
    </source>
</evidence>
<feature type="transmembrane region" description="Helical" evidence="6">
    <location>
        <begin position="360"/>
        <end position="378"/>
    </location>
</feature>
<keyword evidence="2" id="KW-1003">Cell membrane</keyword>
<protein>
    <submittedName>
        <fullName evidence="8">MFS family permease</fullName>
    </submittedName>
</protein>
<feature type="transmembrane region" description="Helical" evidence="6">
    <location>
        <begin position="390"/>
        <end position="410"/>
    </location>
</feature>
<feature type="transmembrane region" description="Helical" evidence="6">
    <location>
        <begin position="78"/>
        <end position="98"/>
    </location>
</feature>
<dbReference type="RefSeq" id="WP_229790189.1">
    <property type="nucleotide sequence ID" value="NZ_JACHFL010000020.1"/>
</dbReference>
<dbReference type="Gene3D" id="1.20.1250.20">
    <property type="entry name" value="MFS general substrate transporter like domains"/>
    <property type="match status" value="2"/>
</dbReference>
<evidence type="ECO:0000256" key="2">
    <source>
        <dbReference type="ARBA" id="ARBA00022475"/>
    </source>
</evidence>
<dbReference type="AlphaFoldDB" id="A0A7W8JZD6"/>
<evidence type="ECO:0000313" key="8">
    <source>
        <dbReference type="EMBL" id="MBB5365633.1"/>
    </source>
</evidence>
<evidence type="ECO:0000256" key="5">
    <source>
        <dbReference type="ARBA" id="ARBA00023136"/>
    </source>
</evidence>
<feature type="transmembrane region" description="Helical" evidence="6">
    <location>
        <begin position="135"/>
        <end position="156"/>
    </location>
</feature>
<feature type="domain" description="Major facilitator superfamily (MFS) profile" evidence="7">
    <location>
        <begin position="41"/>
        <end position="415"/>
    </location>
</feature>
<evidence type="ECO:0000256" key="1">
    <source>
        <dbReference type="ARBA" id="ARBA00004651"/>
    </source>
</evidence>
<keyword evidence="3 6" id="KW-0812">Transmembrane</keyword>
<organism evidence="8 9">
    <name type="scientific">Deinococcus humi</name>
    <dbReference type="NCBI Taxonomy" id="662880"/>
    <lineage>
        <taxon>Bacteria</taxon>
        <taxon>Thermotogati</taxon>
        <taxon>Deinococcota</taxon>
        <taxon>Deinococci</taxon>
        <taxon>Deinococcales</taxon>
        <taxon>Deinococcaceae</taxon>
        <taxon>Deinococcus</taxon>
    </lineage>
</organism>
<dbReference type="SUPFAM" id="SSF103473">
    <property type="entry name" value="MFS general substrate transporter"/>
    <property type="match status" value="1"/>
</dbReference>
<dbReference type="GO" id="GO:0005886">
    <property type="term" value="C:plasma membrane"/>
    <property type="evidence" value="ECO:0007669"/>
    <property type="project" value="UniProtKB-SubCell"/>
</dbReference>
<feature type="transmembrane region" description="Helical" evidence="6">
    <location>
        <begin position="40"/>
        <end position="66"/>
    </location>
</feature>
<sequence>MPIQGSDLLKNSRRSGMWNGHTRAQAADTMRTTTLDSGPLIQLTLLLLSALTVMAAAAIAPALPALEAHFAGVPNAHLLVKLLVTLVGLVIALTAPIAGMLADRFGRRPVLIIALLLFTLGGASGLIFSSLGALLAGRIVLGLAVAGTMTATGALINDLFSGPARGQFLSRQAAATNFGGAVLLPLGGVLAGFGWRVPFGLYLLALLLLPLVWRLPPGVPGAGASETGKVRPRWGLIGLVYALALLYMLTFYLMPTQGPFLLAFLHVSPGTTGLILGGFTLVAALTSLLYARLAGRFDARRVAALGFLLLGAGWLIVSRSDGLGGVLPGLLVGGLGAGLVFPNLYAWLADVTPAAWRGRITAGMSSAVFLGQFLSPLVLTSPSARPAVGFVWGAALAGVVGLGLLASSVFGRRAPADRTNARERVT</sequence>
<dbReference type="Proteomes" id="UP000552709">
    <property type="component" value="Unassembled WGS sequence"/>
</dbReference>
<dbReference type="GO" id="GO:0022857">
    <property type="term" value="F:transmembrane transporter activity"/>
    <property type="evidence" value="ECO:0007669"/>
    <property type="project" value="InterPro"/>
</dbReference>
<evidence type="ECO:0000256" key="3">
    <source>
        <dbReference type="ARBA" id="ARBA00022692"/>
    </source>
</evidence>
<name>A0A7W8JZD6_9DEIO</name>
<comment type="caution">
    <text evidence="8">The sequence shown here is derived from an EMBL/GenBank/DDBJ whole genome shotgun (WGS) entry which is preliminary data.</text>
</comment>
<accession>A0A7W8JZD6</accession>
<dbReference type="InterPro" id="IPR036259">
    <property type="entry name" value="MFS_trans_sf"/>
</dbReference>
<keyword evidence="9" id="KW-1185">Reference proteome</keyword>
<feature type="transmembrane region" description="Helical" evidence="6">
    <location>
        <begin position="260"/>
        <end position="290"/>
    </location>
</feature>
<feature type="transmembrane region" description="Helical" evidence="6">
    <location>
        <begin position="234"/>
        <end position="254"/>
    </location>
</feature>
<feature type="transmembrane region" description="Helical" evidence="6">
    <location>
        <begin position="193"/>
        <end position="213"/>
    </location>
</feature>
<dbReference type="PANTHER" id="PTHR43124">
    <property type="entry name" value="PURINE EFFLUX PUMP PBUE"/>
    <property type="match status" value="1"/>
</dbReference>
<evidence type="ECO:0000259" key="7">
    <source>
        <dbReference type="PROSITE" id="PS50850"/>
    </source>
</evidence>
<reference evidence="8 9" key="1">
    <citation type="submission" date="2020-08" db="EMBL/GenBank/DDBJ databases">
        <title>Genomic Encyclopedia of Type Strains, Phase IV (KMG-IV): sequencing the most valuable type-strain genomes for metagenomic binning, comparative biology and taxonomic classification.</title>
        <authorList>
            <person name="Goeker M."/>
        </authorList>
    </citation>
    <scope>NUCLEOTIDE SEQUENCE [LARGE SCALE GENOMIC DNA]</scope>
    <source>
        <strain evidence="8 9">DSM 27939</strain>
    </source>
</reference>
<dbReference type="PROSITE" id="PS00216">
    <property type="entry name" value="SUGAR_TRANSPORT_1"/>
    <property type="match status" value="1"/>
</dbReference>
<dbReference type="PANTHER" id="PTHR43124:SF3">
    <property type="entry name" value="CHLORAMPHENICOL EFFLUX PUMP RV0191"/>
    <property type="match status" value="1"/>
</dbReference>
<dbReference type="InterPro" id="IPR011701">
    <property type="entry name" value="MFS"/>
</dbReference>
<dbReference type="InterPro" id="IPR005829">
    <property type="entry name" value="Sugar_transporter_CS"/>
</dbReference>
<keyword evidence="4 6" id="KW-1133">Transmembrane helix</keyword>
<comment type="subcellular location">
    <subcellularLocation>
        <location evidence="1">Cell membrane</location>
        <topology evidence="1">Multi-pass membrane protein</topology>
    </subcellularLocation>
</comment>
<dbReference type="Pfam" id="PF07690">
    <property type="entry name" value="MFS_1"/>
    <property type="match status" value="1"/>
</dbReference>
<evidence type="ECO:0000256" key="6">
    <source>
        <dbReference type="SAM" id="Phobius"/>
    </source>
</evidence>
<gene>
    <name evidence="8" type="ORF">HNQ08_004759</name>
</gene>
<keyword evidence="5 6" id="KW-0472">Membrane</keyword>
<proteinExistence type="predicted"/>
<evidence type="ECO:0000313" key="9">
    <source>
        <dbReference type="Proteomes" id="UP000552709"/>
    </source>
</evidence>
<feature type="transmembrane region" description="Helical" evidence="6">
    <location>
        <begin position="110"/>
        <end position="129"/>
    </location>
</feature>